<feature type="compositionally biased region" description="Basic residues" evidence="1">
    <location>
        <begin position="590"/>
        <end position="601"/>
    </location>
</feature>
<dbReference type="GO" id="GO:0000812">
    <property type="term" value="C:Swr1 complex"/>
    <property type="evidence" value="ECO:0007669"/>
    <property type="project" value="InterPro"/>
</dbReference>
<dbReference type="EMBL" id="JAGMWT010000006">
    <property type="protein sequence ID" value="KAH7127026.1"/>
    <property type="molecule type" value="Genomic_DNA"/>
</dbReference>
<keyword evidence="4" id="KW-1185">Reference proteome</keyword>
<evidence type="ECO:0000313" key="4">
    <source>
        <dbReference type="Proteomes" id="UP000700596"/>
    </source>
</evidence>
<feature type="region of interest" description="Disordered" evidence="1">
    <location>
        <begin position="329"/>
        <end position="368"/>
    </location>
</feature>
<feature type="compositionally biased region" description="Basic and acidic residues" evidence="1">
    <location>
        <begin position="1"/>
        <end position="16"/>
    </location>
</feature>
<accession>A0A9P9DXI0</accession>
<comment type="caution">
    <text evidence="3">The sequence shown here is derived from an EMBL/GenBank/DDBJ whole genome shotgun (WGS) entry which is preliminary data.</text>
</comment>
<evidence type="ECO:0000259" key="2">
    <source>
        <dbReference type="Pfam" id="PF24707"/>
    </source>
</evidence>
<dbReference type="PANTHER" id="PTHR28108:SF1">
    <property type="entry name" value="SWR1-COMPLEX PROTEIN 3"/>
    <property type="match status" value="1"/>
</dbReference>
<feature type="compositionally biased region" description="Pro residues" evidence="1">
    <location>
        <begin position="422"/>
        <end position="463"/>
    </location>
</feature>
<feature type="compositionally biased region" description="Low complexity" evidence="1">
    <location>
        <begin position="464"/>
        <end position="480"/>
    </location>
</feature>
<dbReference type="InterPro" id="IPR057558">
    <property type="entry name" value="Swc3_dom"/>
</dbReference>
<dbReference type="Proteomes" id="UP000700596">
    <property type="component" value="Unassembled WGS sequence"/>
</dbReference>
<reference evidence="3" key="1">
    <citation type="journal article" date="2021" name="Nat. Commun.">
        <title>Genetic determinants of endophytism in the Arabidopsis root mycobiome.</title>
        <authorList>
            <person name="Mesny F."/>
            <person name="Miyauchi S."/>
            <person name="Thiergart T."/>
            <person name="Pickel B."/>
            <person name="Atanasova L."/>
            <person name="Karlsson M."/>
            <person name="Huettel B."/>
            <person name="Barry K.W."/>
            <person name="Haridas S."/>
            <person name="Chen C."/>
            <person name="Bauer D."/>
            <person name="Andreopoulos W."/>
            <person name="Pangilinan J."/>
            <person name="LaButti K."/>
            <person name="Riley R."/>
            <person name="Lipzen A."/>
            <person name="Clum A."/>
            <person name="Drula E."/>
            <person name="Henrissat B."/>
            <person name="Kohler A."/>
            <person name="Grigoriev I.V."/>
            <person name="Martin F.M."/>
            <person name="Hacquard S."/>
        </authorList>
    </citation>
    <scope>NUCLEOTIDE SEQUENCE</scope>
    <source>
        <strain evidence="3">MPI-CAGE-CH-0243</strain>
    </source>
</reference>
<feature type="compositionally biased region" description="Low complexity" evidence="1">
    <location>
        <begin position="211"/>
        <end position="227"/>
    </location>
</feature>
<feature type="region of interest" description="Disordered" evidence="1">
    <location>
        <begin position="1"/>
        <end position="70"/>
    </location>
</feature>
<feature type="region of interest" description="Disordered" evidence="1">
    <location>
        <begin position="580"/>
        <end position="601"/>
    </location>
</feature>
<evidence type="ECO:0000313" key="3">
    <source>
        <dbReference type="EMBL" id="KAH7127026.1"/>
    </source>
</evidence>
<feature type="region of interest" description="Disordered" evidence="1">
    <location>
        <begin position="416"/>
        <end position="494"/>
    </location>
</feature>
<dbReference type="PANTHER" id="PTHR28108">
    <property type="entry name" value="SWR1-COMPLEX PROTEIN 3"/>
    <property type="match status" value="1"/>
</dbReference>
<dbReference type="OrthoDB" id="5338195at2759"/>
<name>A0A9P9DXI0_9PLEO</name>
<proteinExistence type="predicted"/>
<gene>
    <name evidence="3" type="ORF">B0J11DRAFT_485976</name>
</gene>
<dbReference type="Pfam" id="PF24707">
    <property type="entry name" value="Swc3"/>
    <property type="match status" value="1"/>
</dbReference>
<feature type="compositionally biased region" description="Polar residues" evidence="1">
    <location>
        <begin position="199"/>
        <end position="210"/>
    </location>
</feature>
<sequence>MSEPRRSTRTRAREEAPPTPTAEAPKDTPTKPPSKSTLKRKRPGTVAKELTPATPVAETPQEELPQEPPKPVLPIRIAADQPLPTLPEPQSLDLQAQEYQSIQQSGVLSASLQRSRTVWISGSNFRLFHAHFTPPKKVADRSEEDKQNIAKQKEIIKNFPILGGIEARLVIEPHTFLIRLYGPREIVRAVQKKPPPTPQYGQWPNHNQYSTYNHQQQNTPHQHPQQHPQHHQQHQQHQQYNNPPAPYSKPPPQQRPPQPKPVPRPQPKTPAPTAPAPDPVIHMLAQRAGADPQLKHIMKIVAGGTATPDQLAFFQGHITELTEILARQKEAAAKKPPPQPVVAAPPQQRPLATPQPPQQHYTQQQYPPRTSYRPLIFDFVEGNGDKLYFPSYSFMEWLPNNQGVKVSFLLTKMKPKPKPEPVETPVPSTPAPKTAPPQTPGPTPIATPNIPTPDIPNSTPNPNPGAATPQTATPAPTTQYAPPPRIEDFDEKNDIKDIEFYQPVTFTILTNNMEILQSLPRSVRPADVVEKYMDEVFDTCQRPEESYLAFRLPKEDPDGEERSEAPTPIVATPVQDVVMGGMGAPERKKSGVGRPRKSLVI</sequence>
<dbReference type="GO" id="GO:0140849">
    <property type="term" value="F:ATP-dependent H2AZ histone chaperone activity"/>
    <property type="evidence" value="ECO:0007669"/>
    <property type="project" value="InterPro"/>
</dbReference>
<feature type="domain" description="SWR1-complex protein 3" evidence="2">
    <location>
        <begin position="74"/>
        <end position="181"/>
    </location>
</feature>
<feature type="compositionally biased region" description="Pro residues" evidence="1">
    <location>
        <begin position="243"/>
        <end position="278"/>
    </location>
</feature>
<dbReference type="AlphaFoldDB" id="A0A9P9DXI0"/>
<dbReference type="InterPro" id="IPR037651">
    <property type="entry name" value="Swc3"/>
</dbReference>
<protein>
    <recommendedName>
        <fullName evidence="2">SWR1-complex protein 3 domain-containing protein</fullName>
    </recommendedName>
</protein>
<feature type="compositionally biased region" description="Low complexity" evidence="1">
    <location>
        <begin position="341"/>
        <end position="368"/>
    </location>
</feature>
<feature type="region of interest" description="Disordered" evidence="1">
    <location>
        <begin position="192"/>
        <end position="278"/>
    </location>
</feature>
<evidence type="ECO:0000256" key="1">
    <source>
        <dbReference type="SAM" id="MobiDB-lite"/>
    </source>
</evidence>
<organism evidence="3 4">
    <name type="scientific">Dendryphion nanum</name>
    <dbReference type="NCBI Taxonomy" id="256645"/>
    <lineage>
        <taxon>Eukaryota</taxon>
        <taxon>Fungi</taxon>
        <taxon>Dikarya</taxon>
        <taxon>Ascomycota</taxon>
        <taxon>Pezizomycotina</taxon>
        <taxon>Dothideomycetes</taxon>
        <taxon>Pleosporomycetidae</taxon>
        <taxon>Pleosporales</taxon>
        <taxon>Torulaceae</taxon>
        <taxon>Dendryphion</taxon>
    </lineage>
</organism>